<evidence type="ECO:0000259" key="2">
    <source>
        <dbReference type="Pfam" id="PF01826"/>
    </source>
</evidence>
<accession>A0A9P0KI21</accession>
<dbReference type="InterPro" id="IPR036084">
    <property type="entry name" value="Ser_inhib-like_sf"/>
</dbReference>
<dbReference type="OrthoDB" id="6236007at2759"/>
<dbReference type="Pfam" id="PF01826">
    <property type="entry name" value="TIL"/>
    <property type="match status" value="1"/>
</dbReference>
<dbReference type="Proteomes" id="UP001152888">
    <property type="component" value="Unassembled WGS sequence"/>
</dbReference>
<comment type="caution">
    <text evidence="3">The sequence shown here is derived from an EMBL/GenBank/DDBJ whole genome shotgun (WGS) entry which is preliminary data.</text>
</comment>
<keyword evidence="1" id="KW-0732">Signal</keyword>
<name>A0A9P0KI21_ACAOB</name>
<feature type="signal peptide" evidence="1">
    <location>
        <begin position="1"/>
        <end position="21"/>
    </location>
</feature>
<sequence>MKCTVILICAVILSFFSISDAKGCTPKEHVPQCKPCYSTCKEMKKRVTKCSRVCNYTEKCYCKPGMLKNDRGLCVPKDKCP</sequence>
<dbReference type="Gene3D" id="2.10.25.10">
    <property type="entry name" value="Laminin"/>
    <property type="match status" value="1"/>
</dbReference>
<reference evidence="3" key="1">
    <citation type="submission" date="2022-03" db="EMBL/GenBank/DDBJ databases">
        <authorList>
            <person name="Sayadi A."/>
        </authorList>
    </citation>
    <scope>NUCLEOTIDE SEQUENCE</scope>
</reference>
<dbReference type="SUPFAM" id="SSF57567">
    <property type="entry name" value="Serine protease inhibitors"/>
    <property type="match status" value="1"/>
</dbReference>
<feature type="chain" id="PRO_5040363370" description="TIL domain-containing protein" evidence="1">
    <location>
        <begin position="22"/>
        <end position="81"/>
    </location>
</feature>
<evidence type="ECO:0000313" key="3">
    <source>
        <dbReference type="EMBL" id="CAH1971905.1"/>
    </source>
</evidence>
<dbReference type="AlphaFoldDB" id="A0A9P0KI21"/>
<organism evidence="3 4">
    <name type="scientific">Acanthoscelides obtectus</name>
    <name type="common">Bean weevil</name>
    <name type="synonym">Bruchus obtectus</name>
    <dbReference type="NCBI Taxonomy" id="200917"/>
    <lineage>
        <taxon>Eukaryota</taxon>
        <taxon>Metazoa</taxon>
        <taxon>Ecdysozoa</taxon>
        <taxon>Arthropoda</taxon>
        <taxon>Hexapoda</taxon>
        <taxon>Insecta</taxon>
        <taxon>Pterygota</taxon>
        <taxon>Neoptera</taxon>
        <taxon>Endopterygota</taxon>
        <taxon>Coleoptera</taxon>
        <taxon>Polyphaga</taxon>
        <taxon>Cucujiformia</taxon>
        <taxon>Chrysomeloidea</taxon>
        <taxon>Chrysomelidae</taxon>
        <taxon>Bruchinae</taxon>
        <taxon>Bruchini</taxon>
        <taxon>Acanthoscelides</taxon>
    </lineage>
</organism>
<feature type="domain" description="TIL" evidence="2">
    <location>
        <begin position="24"/>
        <end position="80"/>
    </location>
</feature>
<protein>
    <recommendedName>
        <fullName evidence="2">TIL domain-containing protein</fullName>
    </recommendedName>
</protein>
<keyword evidence="4" id="KW-1185">Reference proteome</keyword>
<gene>
    <name evidence="3" type="ORF">ACAOBT_LOCUS9686</name>
</gene>
<dbReference type="EMBL" id="CAKOFQ010006791">
    <property type="protein sequence ID" value="CAH1971905.1"/>
    <property type="molecule type" value="Genomic_DNA"/>
</dbReference>
<evidence type="ECO:0000313" key="4">
    <source>
        <dbReference type="Proteomes" id="UP001152888"/>
    </source>
</evidence>
<dbReference type="InterPro" id="IPR002919">
    <property type="entry name" value="TIL_dom"/>
</dbReference>
<evidence type="ECO:0000256" key="1">
    <source>
        <dbReference type="SAM" id="SignalP"/>
    </source>
</evidence>
<proteinExistence type="predicted"/>